<dbReference type="PANTHER" id="PTHR34406:SF1">
    <property type="entry name" value="PROTEIN YCEI"/>
    <property type="match status" value="1"/>
</dbReference>
<dbReference type="InterPro" id="IPR036761">
    <property type="entry name" value="TTHA0802/YceI-like_sf"/>
</dbReference>
<dbReference type="SUPFAM" id="SSF101874">
    <property type="entry name" value="YceI-like"/>
    <property type="match status" value="1"/>
</dbReference>
<dbReference type="RefSeq" id="WP_163608644.1">
    <property type="nucleotide sequence ID" value="NZ_JAABOO010000004.1"/>
</dbReference>
<keyword evidence="4" id="KW-1185">Reference proteome</keyword>
<evidence type="ECO:0000313" key="4">
    <source>
        <dbReference type="Proteomes" id="UP000468581"/>
    </source>
</evidence>
<protein>
    <submittedName>
        <fullName evidence="3">Polyisoprenoid-binding protein</fullName>
    </submittedName>
</protein>
<dbReference type="Pfam" id="PF04264">
    <property type="entry name" value="YceI"/>
    <property type="match status" value="1"/>
</dbReference>
<organism evidence="3 4">
    <name type="scientific">Leptobacterium flavescens</name>
    <dbReference type="NCBI Taxonomy" id="472055"/>
    <lineage>
        <taxon>Bacteria</taxon>
        <taxon>Pseudomonadati</taxon>
        <taxon>Bacteroidota</taxon>
        <taxon>Flavobacteriia</taxon>
        <taxon>Flavobacteriales</taxon>
        <taxon>Flavobacteriaceae</taxon>
        <taxon>Leptobacterium</taxon>
    </lineage>
</organism>
<sequence>MKKSILILFVLASAYINAQSTWKVDAGHSSINFAVSHLVISETTGSFDKFDIQASTGDEFSNPEFTVSIETASINTKNSRRDNHLRADDFFAAEKHPAITFKSSTYKKTGAKTFTVSGNITIKGVTKQVQFNGKLNGILKNDRGEKAGLKLTTTILREEFGIGVGSSSIGKEVEVTINLEMAKQ</sequence>
<feature type="domain" description="Lipid/polyisoprenoid-binding YceI-like" evidence="2">
    <location>
        <begin position="21"/>
        <end position="182"/>
    </location>
</feature>
<dbReference type="SMART" id="SM00867">
    <property type="entry name" value="YceI"/>
    <property type="match status" value="1"/>
</dbReference>
<keyword evidence="1" id="KW-0732">Signal</keyword>
<dbReference type="AlphaFoldDB" id="A0A6P0US58"/>
<dbReference type="Proteomes" id="UP000468581">
    <property type="component" value="Unassembled WGS sequence"/>
</dbReference>
<comment type="caution">
    <text evidence="3">The sequence shown here is derived from an EMBL/GenBank/DDBJ whole genome shotgun (WGS) entry which is preliminary data.</text>
</comment>
<accession>A0A6P0US58</accession>
<dbReference type="PANTHER" id="PTHR34406">
    <property type="entry name" value="PROTEIN YCEI"/>
    <property type="match status" value="1"/>
</dbReference>
<evidence type="ECO:0000259" key="2">
    <source>
        <dbReference type="SMART" id="SM00867"/>
    </source>
</evidence>
<reference evidence="3 4" key="1">
    <citation type="submission" date="2020-01" db="EMBL/GenBank/DDBJ databases">
        <title>Leptobacterium flavescens.</title>
        <authorList>
            <person name="Wang G."/>
        </authorList>
    </citation>
    <scope>NUCLEOTIDE SEQUENCE [LARGE SCALE GENOMIC DNA]</scope>
    <source>
        <strain evidence="3 4">KCTC 22160</strain>
    </source>
</reference>
<dbReference type="Gene3D" id="2.40.128.110">
    <property type="entry name" value="Lipid/polyisoprenoid-binding, YceI-like"/>
    <property type="match status" value="1"/>
</dbReference>
<feature type="signal peptide" evidence="1">
    <location>
        <begin position="1"/>
        <end position="18"/>
    </location>
</feature>
<name>A0A6P0US58_9FLAO</name>
<feature type="chain" id="PRO_5026921456" evidence="1">
    <location>
        <begin position="19"/>
        <end position="184"/>
    </location>
</feature>
<evidence type="ECO:0000256" key="1">
    <source>
        <dbReference type="SAM" id="SignalP"/>
    </source>
</evidence>
<gene>
    <name evidence="3" type="ORF">GWK08_18045</name>
</gene>
<evidence type="ECO:0000313" key="3">
    <source>
        <dbReference type="EMBL" id="NER15362.1"/>
    </source>
</evidence>
<proteinExistence type="predicted"/>
<dbReference type="EMBL" id="JAABOO010000004">
    <property type="protein sequence ID" value="NER15362.1"/>
    <property type="molecule type" value="Genomic_DNA"/>
</dbReference>
<dbReference type="InterPro" id="IPR007372">
    <property type="entry name" value="Lipid/polyisoprenoid-bd_YceI"/>
</dbReference>